<keyword evidence="2" id="KW-0732">Signal</keyword>
<feature type="chain" id="PRO_5035254060" evidence="2">
    <location>
        <begin position="20"/>
        <end position="393"/>
    </location>
</feature>
<sequence length="393" mass="44582">MCKTLNILLFFFLSFCSFGYTQKVKDTYSACEGTINIFRSNSFTLQFLGQKGNSNRFSQYPALKHITSGNQIWFSFVAPTNGSVSLEISSKRTGLRLIVFDAAENNVCTDISSGNAEIKRLLEPADVSVIGLSEHVTEAFQYPLQIEKGKTLHFVVIADHDHPEYIQMDFRFHSDDPGFSEYKSKEVNLKKDRETPSLIVQVRDKETGKPLVADLILKGVRKYDGMYNVSDLVFDINRKSKIEFYCDHEGYFFKDSSNIAISAEKDNLLLIELEPVRSGKSVQIGGIEFIPGTSQITENSIPKLNRLKDFLIINAMLNIEIQGHVYEPGEDNSFSGQKMSEARARRIMKYLTDHGINKERLSAVGYGNTKPIYKNPKTYSEEQANRRVEILIK</sequence>
<comment type="caution">
    <text evidence="4">The sequence shown here is derived from an EMBL/GenBank/DDBJ whole genome shotgun (WGS) entry which is preliminary data.</text>
</comment>
<dbReference type="CDD" id="cd07185">
    <property type="entry name" value="OmpA_C-like"/>
    <property type="match status" value="1"/>
</dbReference>
<keyword evidence="5" id="KW-1185">Reference proteome</keyword>
<feature type="signal peptide" evidence="2">
    <location>
        <begin position="1"/>
        <end position="19"/>
    </location>
</feature>
<proteinExistence type="predicted"/>
<reference evidence="4" key="1">
    <citation type="submission" date="2020-09" db="EMBL/GenBank/DDBJ databases">
        <title>Taishania pollutisoli gen. nov., sp. nov., Isolated from Tetrabromobisphenol A-Contaminated Soil.</title>
        <authorList>
            <person name="Chen Q."/>
        </authorList>
    </citation>
    <scope>NUCLEOTIDE SEQUENCE</scope>
    <source>
        <strain evidence="4">CZZ-1</strain>
    </source>
</reference>
<evidence type="ECO:0000256" key="2">
    <source>
        <dbReference type="SAM" id="SignalP"/>
    </source>
</evidence>
<dbReference type="Gene3D" id="3.30.1330.60">
    <property type="entry name" value="OmpA-like domain"/>
    <property type="match status" value="1"/>
</dbReference>
<dbReference type="GO" id="GO:0016020">
    <property type="term" value="C:membrane"/>
    <property type="evidence" value="ECO:0007669"/>
    <property type="project" value="UniProtKB-UniRule"/>
</dbReference>
<accession>A0A8J6U0H6</accession>
<evidence type="ECO:0000256" key="1">
    <source>
        <dbReference type="PROSITE-ProRule" id="PRU00473"/>
    </source>
</evidence>
<dbReference type="Proteomes" id="UP000652681">
    <property type="component" value="Unassembled WGS sequence"/>
</dbReference>
<evidence type="ECO:0000313" key="4">
    <source>
        <dbReference type="EMBL" id="MBC9813253.1"/>
    </source>
</evidence>
<dbReference type="PANTHER" id="PTHR30329">
    <property type="entry name" value="STATOR ELEMENT OF FLAGELLAR MOTOR COMPLEX"/>
    <property type="match status" value="1"/>
</dbReference>
<dbReference type="InterPro" id="IPR050330">
    <property type="entry name" value="Bact_OuterMem_StrucFunc"/>
</dbReference>
<dbReference type="RefSeq" id="WP_216714466.1">
    <property type="nucleotide sequence ID" value="NZ_JACVEL010000009.1"/>
</dbReference>
<feature type="domain" description="OmpA-like" evidence="3">
    <location>
        <begin position="276"/>
        <end position="393"/>
    </location>
</feature>
<dbReference type="Pfam" id="PF00691">
    <property type="entry name" value="OmpA"/>
    <property type="match status" value="1"/>
</dbReference>
<dbReference type="AlphaFoldDB" id="A0A8J6U0H6"/>
<dbReference type="PANTHER" id="PTHR30329:SF21">
    <property type="entry name" value="LIPOPROTEIN YIAD-RELATED"/>
    <property type="match status" value="1"/>
</dbReference>
<organism evidence="4 5">
    <name type="scientific">Taishania pollutisoli</name>
    <dbReference type="NCBI Taxonomy" id="2766479"/>
    <lineage>
        <taxon>Bacteria</taxon>
        <taxon>Pseudomonadati</taxon>
        <taxon>Bacteroidota</taxon>
        <taxon>Flavobacteriia</taxon>
        <taxon>Flavobacteriales</taxon>
        <taxon>Crocinitomicaceae</taxon>
        <taxon>Taishania</taxon>
    </lineage>
</organism>
<gene>
    <name evidence="4" type="ORF">H9Y05_12315</name>
</gene>
<evidence type="ECO:0000313" key="5">
    <source>
        <dbReference type="Proteomes" id="UP000652681"/>
    </source>
</evidence>
<dbReference type="InterPro" id="IPR006665">
    <property type="entry name" value="OmpA-like"/>
</dbReference>
<dbReference type="EMBL" id="JACVEL010000009">
    <property type="protein sequence ID" value="MBC9813253.1"/>
    <property type="molecule type" value="Genomic_DNA"/>
</dbReference>
<dbReference type="SUPFAM" id="SSF103088">
    <property type="entry name" value="OmpA-like"/>
    <property type="match status" value="1"/>
</dbReference>
<name>A0A8J6U0H6_9FLAO</name>
<keyword evidence="1" id="KW-0472">Membrane</keyword>
<evidence type="ECO:0000259" key="3">
    <source>
        <dbReference type="PROSITE" id="PS51123"/>
    </source>
</evidence>
<dbReference type="PROSITE" id="PS51123">
    <property type="entry name" value="OMPA_2"/>
    <property type="match status" value="1"/>
</dbReference>
<dbReference type="InterPro" id="IPR036737">
    <property type="entry name" value="OmpA-like_sf"/>
</dbReference>
<protein>
    <submittedName>
        <fullName evidence="4">OmpA family protein</fullName>
    </submittedName>
</protein>